<sequence length="239" mass="27153">MLRAPAGSKPNLTLARRVVHASLEVHDHDRCPEYETLSYAWGGEDDDGAPSELVVIGDYWDALWQTKNCSAMLQSLRSVEAEKYLSERETLRYDNKLFLTGVQHSLYATLDALPGGLMPYFVDHSHRTAEETLLTASFPPNIMSSDIMSFCQGILNEQRGTRPGVLTCYAALFSPALKPTMHELLPSLTRAYRHTGEDDMHIYKRRREAKDIYIAYPKWPKQLVNEFEIDGSTEWIAIV</sequence>
<evidence type="ECO:0000313" key="2">
    <source>
        <dbReference type="Proteomes" id="UP000016923"/>
    </source>
</evidence>
<name>S3C209_OPHP1</name>
<reference evidence="1 2" key="1">
    <citation type="journal article" date="2013" name="BMC Genomics">
        <title>The genome and transcriptome of the pine saprophyte Ophiostoma piceae, and a comparison with the bark beetle-associated pine pathogen Grosmannia clavigera.</title>
        <authorList>
            <person name="Haridas S."/>
            <person name="Wang Y."/>
            <person name="Lim L."/>
            <person name="Massoumi Alamouti S."/>
            <person name="Jackman S."/>
            <person name="Docking R."/>
            <person name="Robertson G."/>
            <person name="Birol I."/>
            <person name="Bohlmann J."/>
            <person name="Breuil C."/>
        </authorList>
    </citation>
    <scope>NUCLEOTIDE SEQUENCE [LARGE SCALE GENOMIC DNA]</scope>
    <source>
        <strain evidence="1 2">UAMH 11346</strain>
    </source>
</reference>
<gene>
    <name evidence="1" type="ORF">F503_03204</name>
</gene>
<evidence type="ECO:0008006" key="3">
    <source>
        <dbReference type="Google" id="ProtNLM"/>
    </source>
</evidence>
<accession>S3C209</accession>
<evidence type="ECO:0000313" key="1">
    <source>
        <dbReference type="EMBL" id="EPE06777.1"/>
    </source>
</evidence>
<dbReference type="Proteomes" id="UP000016923">
    <property type="component" value="Unassembled WGS sequence"/>
</dbReference>
<dbReference type="OrthoDB" id="2157530at2759"/>
<dbReference type="VEuPathDB" id="FungiDB:F503_03204"/>
<dbReference type="HOGENOM" id="CLU_1161455_0_0_1"/>
<protein>
    <recommendedName>
        <fullName evidence="3">Heterokaryon incompatibility protein</fullName>
    </recommendedName>
</protein>
<dbReference type="EMBL" id="KE148152">
    <property type="protein sequence ID" value="EPE06777.1"/>
    <property type="molecule type" value="Genomic_DNA"/>
</dbReference>
<proteinExistence type="predicted"/>
<dbReference type="AlphaFoldDB" id="S3C209"/>
<keyword evidence="2" id="KW-1185">Reference proteome</keyword>
<dbReference type="STRING" id="1262450.S3C209"/>
<organism evidence="1 2">
    <name type="scientific">Ophiostoma piceae (strain UAMH 11346)</name>
    <name type="common">Sap stain fungus</name>
    <dbReference type="NCBI Taxonomy" id="1262450"/>
    <lineage>
        <taxon>Eukaryota</taxon>
        <taxon>Fungi</taxon>
        <taxon>Dikarya</taxon>
        <taxon>Ascomycota</taxon>
        <taxon>Pezizomycotina</taxon>
        <taxon>Sordariomycetes</taxon>
        <taxon>Sordariomycetidae</taxon>
        <taxon>Ophiostomatales</taxon>
        <taxon>Ophiostomataceae</taxon>
        <taxon>Ophiostoma</taxon>
    </lineage>
</organism>